<evidence type="ECO:0000313" key="3">
    <source>
        <dbReference type="Proteomes" id="UP000009038"/>
    </source>
</evidence>
<dbReference type="InterPro" id="IPR021842">
    <property type="entry name" value="DUF3435"/>
</dbReference>
<comment type="caution">
    <text evidence="2">The sequence shown here is derived from an EMBL/GenBank/DDBJ whole genome shotgun (WGS) entry which is preliminary data.</text>
</comment>
<organism evidence="2 3">
    <name type="scientific">Aspergillus niger (strain ATCC 1015 / CBS 113.46 / FGSC A1144 / LSHB Ac4 / NCTC 3858a / NRRL 328 / USDA 3528.7)</name>
    <dbReference type="NCBI Taxonomy" id="380704"/>
    <lineage>
        <taxon>Eukaryota</taxon>
        <taxon>Fungi</taxon>
        <taxon>Dikarya</taxon>
        <taxon>Ascomycota</taxon>
        <taxon>Pezizomycotina</taxon>
        <taxon>Eurotiomycetes</taxon>
        <taxon>Eurotiomycetidae</taxon>
        <taxon>Eurotiales</taxon>
        <taxon>Aspergillaceae</taxon>
        <taxon>Aspergillus</taxon>
        <taxon>Aspergillus subgen. Circumdati</taxon>
    </lineage>
</organism>
<dbReference type="HOGENOM" id="CLU_680718_0_0_1"/>
<dbReference type="AlphaFoldDB" id="G3Y9T6"/>
<dbReference type="PANTHER" id="PTHR37535:SF4">
    <property type="entry name" value="FLUG DOMAIN-CONTAINING PROTEIN"/>
    <property type="match status" value="1"/>
</dbReference>
<gene>
    <name evidence="2" type="ORF">ASPNIDRAFT_119967</name>
</gene>
<name>G3Y9T6_ASPNA</name>
<proteinExistence type="predicted"/>
<feature type="non-terminal residue" evidence="2">
    <location>
        <position position="1"/>
    </location>
</feature>
<dbReference type="STRING" id="380704.G3Y9T6"/>
<dbReference type="PANTHER" id="PTHR37535">
    <property type="entry name" value="FLUG DOMAIN PROTEIN"/>
    <property type="match status" value="1"/>
</dbReference>
<evidence type="ECO:0000256" key="1">
    <source>
        <dbReference type="SAM" id="Coils"/>
    </source>
</evidence>
<accession>G3Y9T6</accession>
<dbReference type="EMBL" id="ACJE01000016">
    <property type="protein sequence ID" value="EHA20894.1"/>
    <property type="molecule type" value="Genomic_DNA"/>
</dbReference>
<reference evidence="2 3" key="1">
    <citation type="journal article" date="2011" name="Genome Res.">
        <title>Comparative genomics of citric-acid-producing Aspergillus niger ATCC 1015 versus enzyme-producing CBS 513.88.</title>
        <authorList>
            <person name="Andersen M.R."/>
            <person name="Salazar M.P."/>
            <person name="Schaap P.J."/>
            <person name="van de Vondervoort P.J."/>
            <person name="Culley D."/>
            <person name="Thykaer J."/>
            <person name="Frisvad J.C."/>
            <person name="Nielsen K.F."/>
            <person name="Albang R."/>
            <person name="Albermann K."/>
            <person name="Berka R.M."/>
            <person name="Braus G.H."/>
            <person name="Braus-Stromeyer S.A."/>
            <person name="Corrochano L.M."/>
            <person name="Dai Z."/>
            <person name="van Dijck P.W."/>
            <person name="Hofmann G."/>
            <person name="Lasure L.L."/>
            <person name="Magnuson J.K."/>
            <person name="Menke H."/>
            <person name="Meijer M."/>
            <person name="Meijer S.L."/>
            <person name="Nielsen J.B."/>
            <person name="Nielsen M.L."/>
            <person name="van Ooyen A.J."/>
            <person name="Pel H.J."/>
            <person name="Poulsen L."/>
            <person name="Samson R.A."/>
            <person name="Stam H."/>
            <person name="Tsang A."/>
            <person name="van den Brink J.M."/>
            <person name="Atkins A."/>
            <person name="Aerts A."/>
            <person name="Shapiro H."/>
            <person name="Pangilinan J."/>
            <person name="Salamov A."/>
            <person name="Lou Y."/>
            <person name="Lindquist E."/>
            <person name="Lucas S."/>
            <person name="Grimwood J."/>
            <person name="Grigoriev I.V."/>
            <person name="Kubicek C.P."/>
            <person name="Martinez D."/>
            <person name="van Peij N.N."/>
            <person name="Roubos J.A."/>
            <person name="Nielsen J."/>
            <person name="Baker S.E."/>
        </authorList>
    </citation>
    <scope>NUCLEOTIDE SEQUENCE [LARGE SCALE GENOMIC DNA]</scope>
    <source>
        <strain evidence="3">ATCC 1015 / CBS 113.46 / FGSC A1144 / LSHB Ac4 / NCTC 3858a / NRRL 328 / USDA 3528.7</strain>
    </source>
</reference>
<dbReference type="Pfam" id="PF11917">
    <property type="entry name" value="DUF3435"/>
    <property type="match status" value="1"/>
</dbReference>
<feature type="non-terminal residue" evidence="2">
    <location>
        <position position="406"/>
    </location>
</feature>
<feature type="coiled-coil region" evidence="1">
    <location>
        <begin position="367"/>
        <end position="401"/>
    </location>
</feature>
<keyword evidence="1" id="KW-0175">Coiled coil</keyword>
<sequence>FCTHSKADYVDYLLLEDQAIYMNFFDCMFRNSRKKSLQSYYKYWRCLCQYCGLFARRRLNDNVYGQMRRFLNQVIPAECKVPRRMKAKNTLDVGVFCITYRHHWLWSVITGTRPGVLLSQDASSATRASLGKRKRDPSVESDLPNHVSLYHLKDPDSRRDVLCAVIEFDNPKGRPEGADGTKFFMHGNYQLAYCPITQIISYAFQLIWRLRISKRSQSLRLRWEPENLDTPLLRRLERTPYGFRLHKSLLMTYDSSQRALQELGRDARFEEDIGHYNYRRWTGNGVNRNVTSQERQRVLGQSGDAVFEKHYQSQFIGRDLQHVVLLRPPQEGLLQLAGSMPRKRNLFGLSSQLTNAQRRAICQTGTVEKAQELFAHLHERNEEVKKELSQLRKTMTKSTQETARKA</sequence>
<protein>
    <submittedName>
        <fullName evidence="2">Uncharacterized protein</fullName>
    </submittedName>
</protein>
<dbReference type="OrthoDB" id="4507027at2759"/>
<dbReference type="Proteomes" id="UP000009038">
    <property type="component" value="Unassembled WGS sequence"/>
</dbReference>
<evidence type="ECO:0000313" key="2">
    <source>
        <dbReference type="EMBL" id="EHA20894.1"/>
    </source>
</evidence>